<evidence type="ECO:0000313" key="13">
    <source>
        <dbReference type="Proteomes" id="UP001139353"/>
    </source>
</evidence>
<dbReference type="GO" id="GO:0015031">
    <property type="term" value="P:protein transport"/>
    <property type="evidence" value="ECO:0007669"/>
    <property type="project" value="UniProtKB-KW"/>
</dbReference>
<dbReference type="GO" id="GO:0055085">
    <property type="term" value="P:transmembrane transport"/>
    <property type="evidence" value="ECO:0007669"/>
    <property type="project" value="InterPro"/>
</dbReference>
<name>A0A9X1YQ30_9BURK</name>
<evidence type="ECO:0000313" key="12">
    <source>
        <dbReference type="EMBL" id="MCK9689053.1"/>
    </source>
</evidence>
<gene>
    <name evidence="12" type="ORF">LPC04_25340</name>
</gene>
<dbReference type="SUPFAM" id="SSF74653">
    <property type="entry name" value="TolA/TonB C-terminal domain"/>
    <property type="match status" value="1"/>
</dbReference>
<evidence type="ECO:0000256" key="6">
    <source>
        <dbReference type="ARBA" id="ARBA00022692"/>
    </source>
</evidence>
<keyword evidence="6" id="KW-0812">Transmembrane</keyword>
<evidence type="ECO:0000256" key="7">
    <source>
        <dbReference type="ARBA" id="ARBA00022927"/>
    </source>
</evidence>
<evidence type="ECO:0000256" key="8">
    <source>
        <dbReference type="ARBA" id="ARBA00022989"/>
    </source>
</evidence>
<keyword evidence="9" id="KW-0472">Membrane</keyword>
<dbReference type="InterPro" id="IPR051045">
    <property type="entry name" value="TonB-dependent_transducer"/>
</dbReference>
<proteinExistence type="inferred from homology"/>
<keyword evidence="3" id="KW-0813">Transport</keyword>
<evidence type="ECO:0000256" key="5">
    <source>
        <dbReference type="ARBA" id="ARBA00022519"/>
    </source>
</evidence>
<keyword evidence="8" id="KW-1133">Transmembrane helix</keyword>
<dbReference type="AlphaFoldDB" id="A0A9X1YQ30"/>
<comment type="similarity">
    <text evidence="2">Belongs to the TonB family.</text>
</comment>
<keyword evidence="4" id="KW-1003">Cell membrane</keyword>
<comment type="subcellular location">
    <subcellularLocation>
        <location evidence="1">Cell inner membrane</location>
        <topology evidence="1">Single-pass membrane protein</topology>
        <orientation evidence="1">Periplasmic side</orientation>
    </subcellularLocation>
</comment>
<comment type="caution">
    <text evidence="12">The sequence shown here is derived from an EMBL/GenBank/DDBJ whole genome shotgun (WGS) entry which is preliminary data.</text>
</comment>
<evidence type="ECO:0000256" key="2">
    <source>
        <dbReference type="ARBA" id="ARBA00006555"/>
    </source>
</evidence>
<dbReference type="NCBIfam" id="TIGR01352">
    <property type="entry name" value="tonB_Cterm"/>
    <property type="match status" value="1"/>
</dbReference>
<accession>A0A9X1YQ30</accession>
<evidence type="ECO:0000256" key="3">
    <source>
        <dbReference type="ARBA" id="ARBA00022448"/>
    </source>
</evidence>
<dbReference type="EMBL" id="JAJLJH010000011">
    <property type="protein sequence ID" value="MCK9689053.1"/>
    <property type="molecule type" value="Genomic_DNA"/>
</dbReference>
<dbReference type="PANTHER" id="PTHR33446:SF2">
    <property type="entry name" value="PROTEIN TONB"/>
    <property type="match status" value="1"/>
</dbReference>
<evidence type="ECO:0000256" key="10">
    <source>
        <dbReference type="SAM" id="SignalP"/>
    </source>
</evidence>
<evidence type="ECO:0000256" key="9">
    <source>
        <dbReference type="ARBA" id="ARBA00023136"/>
    </source>
</evidence>
<dbReference type="PANTHER" id="PTHR33446">
    <property type="entry name" value="PROTEIN TONB-RELATED"/>
    <property type="match status" value="1"/>
</dbReference>
<organism evidence="12 13">
    <name type="scientific">Scleromatobacter humisilvae</name>
    <dbReference type="NCBI Taxonomy" id="2897159"/>
    <lineage>
        <taxon>Bacteria</taxon>
        <taxon>Pseudomonadati</taxon>
        <taxon>Pseudomonadota</taxon>
        <taxon>Betaproteobacteria</taxon>
        <taxon>Burkholderiales</taxon>
        <taxon>Sphaerotilaceae</taxon>
        <taxon>Scleromatobacter</taxon>
    </lineage>
</organism>
<evidence type="ECO:0000259" key="11">
    <source>
        <dbReference type="PROSITE" id="PS52015"/>
    </source>
</evidence>
<dbReference type="Pfam" id="PF03544">
    <property type="entry name" value="TonB_C"/>
    <property type="match status" value="1"/>
</dbReference>
<feature type="domain" description="TonB C-terminal" evidence="11">
    <location>
        <begin position="39"/>
        <end position="134"/>
    </location>
</feature>
<protein>
    <submittedName>
        <fullName evidence="12">Energy transducer TonB</fullName>
    </submittedName>
</protein>
<dbReference type="RefSeq" id="WP_275685097.1">
    <property type="nucleotide sequence ID" value="NZ_JAJLJH010000011.1"/>
</dbReference>
<keyword evidence="13" id="KW-1185">Reference proteome</keyword>
<evidence type="ECO:0000256" key="1">
    <source>
        <dbReference type="ARBA" id="ARBA00004383"/>
    </source>
</evidence>
<keyword evidence="5" id="KW-0997">Cell inner membrane</keyword>
<dbReference type="Gene3D" id="3.30.1150.10">
    <property type="match status" value="1"/>
</dbReference>
<feature type="chain" id="PRO_5040851647" evidence="10">
    <location>
        <begin position="27"/>
        <end position="146"/>
    </location>
</feature>
<dbReference type="GO" id="GO:0031992">
    <property type="term" value="F:energy transducer activity"/>
    <property type="evidence" value="ECO:0007669"/>
    <property type="project" value="TreeGrafter"/>
</dbReference>
<evidence type="ECO:0000256" key="4">
    <source>
        <dbReference type="ARBA" id="ARBA00022475"/>
    </source>
</evidence>
<feature type="signal peptide" evidence="10">
    <location>
        <begin position="1"/>
        <end position="26"/>
    </location>
</feature>
<sequence>MKNFKGLVRRLAVCAIALQLASAGCADKPAAARTSSAADAGHARTETKSCRPQYPAAALRARAEGDTVVRITVEPDGAVSRTEILHSAGSTAEHQLLDQAAASALANCPFMPARDKTGKPVGATVDVTYRWLIDEPRAASVSATPR</sequence>
<dbReference type="PROSITE" id="PS52015">
    <property type="entry name" value="TONB_CTD"/>
    <property type="match status" value="1"/>
</dbReference>
<reference evidence="12" key="1">
    <citation type="submission" date="2021-11" db="EMBL/GenBank/DDBJ databases">
        <title>BS-T2-15 a new species belonging to the Comamonadaceae family isolated from the soil of a French oak forest.</title>
        <authorList>
            <person name="Mieszkin S."/>
            <person name="Alain K."/>
        </authorList>
    </citation>
    <scope>NUCLEOTIDE SEQUENCE</scope>
    <source>
        <strain evidence="12">BS-T2-15</strain>
    </source>
</reference>
<keyword evidence="10" id="KW-0732">Signal</keyword>
<dbReference type="GO" id="GO:0098797">
    <property type="term" value="C:plasma membrane protein complex"/>
    <property type="evidence" value="ECO:0007669"/>
    <property type="project" value="TreeGrafter"/>
</dbReference>
<dbReference type="InterPro" id="IPR037682">
    <property type="entry name" value="TonB_C"/>
</dbReference>
<dbReference type="PROSITE" id="PS51257">
    <property type="entry name" value="PROKAR_LIPOPROTEIN"/>
    <property type="match status" value="1"/>
</dbReference>
<keyword evidence="7" id="KW-0653">Protein transport</keyword>
<dbReference type="InterPro" id="IPR006260">
    <property type="entry name" value="TonB/TolA_C"/>
</dbReference>
<dbReference type="Proteomes" id="UP001139353">
    <property type="component" value="Unassembled WGS sequence"/>
</dbReference>